<dbReference type="NCBIfam" id="TIGR01730">
    <property type="entry name" value="RND_mfp"/>
    <property type="match status" value="1"/>
</dbReference>
<keyword evidence="2" id="KW-0732">Signal</keyword>
<name>A0A494TBM2_SPHPE</name>
<dbReference type="OrthoDB" id="7376177at2"/>
<organism evidence="3 4">
    <name type="scientific">Sphingomonas paeninsulae</name>
    <dbReference type="NCBI Taxonomy" id="2319844"/>
    <lineage>
        <taxon>Bacteria</taxon>
        <taxon>Pseudomonadati</taxon>
        <taxon>Pseudomonadota</taxon>
        <taxon>Alphaproteobacteria</taxon>
        <taxon>Sphingomonadales</taxon>
        <taxon>Sphingomonadaceae</taxon>
        <taxon>Sphingomonas</taxon>
    </lineage>
</organism>
<gene>
    <name evidence="3" type="ORF">D3Y57_00585</name>
</gene>
<evidence type="ECO:0000313" key="4">
    <source>
        <dbReference type="Proteomes" id="UP000276254"/>
    </source>
</evidence>
<dbReference type="SUPFAM" id="SSF111369">
    <property type="entry name" value="HlyD-like secretion proteins"/>
    <property type="match status" value="1"/>
</dbReference>
<evidence type="ECO:0000313" key="3">
    <source>
        <dbReference type="EMBL" id="AYJ84634.1"/>
    </source>
</evidence>
<geneLocation type="plasmid" evidence="3">
    <name>unnamed2</name>
</geneLocation>
<feature type="chain" id="PRO_5019821408" evidence="2">
    <location>
        <begin position="24"/>
        <end position="341"/>
    </location>
</feature>
<dbReference type="GO" id="GO:0015562">
    <property type="term" value="F:efflux transmembrane transporter activity"/>
    <property type="evidence" value="ECO:0007669"/>
    <property type="project" value="TreeGrafter"/>
</dbReference>
<protein>
    <submittedName>
        <fullName evidence="3">Efflux RND transporter periplasmic adaptor subunit</fullName>
    </submittedName>
</protein>
<reference evidence="3 4" key="1">
    <citation type="submission" date="2018-09" db="EMBL/GenBank/DDBJ databases">
        <title>Sphingomonas peninsula sp. nov., isolated from fildes peninsula, Antarctic soil.</title>
        <authorList>
            <person name="Yingchao G."/>
        </authorList>
    </citation>
    <scope>NUCLEOTIDE SEQUENCE [LARGE SCALE GENOMIC DNA]</scope>
    <source>
        <strain evidence="3 4">YZ-8</strain>
        <plasmid evidence="3 4">unnamed2</plasmid>
    </source>
</reference>
<dbReference type="EMBL" id="CP032827">
    <property type="protein sequence ID" value="AYJ84634.1"/>
    <property type="molecule type" value="Genomic_DNA"/>
</dbReference>
<sequence length="341" mass="34924">MKPLALLPLALLAGCGSSSPSDPAPTPSVLVSLQKIERGTAPEWATAYGSAAPGVNGSETISVPQPGQVSRLAVMPGSTVRAGQVLMVFTTDPSSVSAYQQAITSLSAAQKQRATTAQLLTQQLATRDQLVQAEKVVSDAQAAITALRRSGAGQPTRTLTAPFGGVVTTVSVAQGDRTQAGAPLVTLARTGSIVATVGLDPAKAGRVQVGQSAKVVRLNGGPPIPAHVVRVDGVLNPKTHMINVDLSLPAGAVLPNEALRGDIAIGEVAGWIVPHRAVVTANGPTSIFQLVAGKAHLIKIELLLAGEQLDVVKGPILLNRPLIVDGAYQVQDGQAVRSIAR</sequence>
<dbReference type="PROSITE" id="PS51257">
    <property type="entry name" value="PROKAR_LIPOPROTEIN"/>
    <property type="match status" value="1"/>
</dbReference>
<dbReference type="InterPro" id="IPR006143">
    <property type="entry name" value="RND_pump_MFP"/>
</dbReference>
<dbReference type="KEGG" id="spha:D3Y57_00585"/>
<evidence type="ECO:0000256" key="2">
    <source>
        <dbReference type="SAM" id="SignalP"/>
    </source>
</evidence>
<accession>A0A494TBM2</accession>
<dbReference type="AlphaFoldDB" id="A0A494TBM2"/>
<dbReference type="Proteomes" id="UP000276254">
    <property type="component" value="Plasmid unnamed2"/>
</dbReference>
<dbReference type="Gene3D" id="2.40.50.100">
    <property type="match status" value="1"/>
</dbReference>
<proteinExistence type="inferred from homology"/>
<dbReference type="GO" id="GO:1990281">
    <property type="term" value="C:efflux pump complex"/>
    <property type="evidence" value="ECO:0007669"/>
    <property type="project" value="TreeGrafter"/>
</dbReference>
<keyword evidence="3" id="KW-0614">Plasmid</keyword>
<dbReference type="Gene3D" id="2.40.30.170">
    <property type="match status" value="1"/>
</dbReference>
<dbReference type="PANTHER" id="PTHR30469">
    <property type="entry name" value="MULTIDRUG RESISTANCE PROTEIN MDTA"/>
    <property type="match status" value="1"/>
</dbReference>
<evidence type="ECO:0000256" key="1">
    <source>
        <dbReference type="ARBA" id="ARBA00009477"/>
    </source>
</evidence>
<feature type="signal peptide" evidence="2">
    <location>
        <begin position="1"/>
        <end position="23"/>
    </location>
</feature>
<keyword evidence="4" id="KW-1185">Reference proteome</keyword>
<comment type="similarity">
    <text evidence="1">Belongs to the membrane fusion protein (MFP) (TC 8.A.1) family.</text>
</comment>